<organism evidence="1 2">
    <name type="scientific">Puccinia sorghi</name>
    <dbReference type="NCBI Taxonomy" id="27349"/>
    <lineage>
        <taxon>Eukaryota</taxon>
        <taxon>Fungi</taxon>
        <taxon>Dikarya</taxon>
        <taxon>Basidiomycota</taxon>
        <taxon>Pucciniomycotina</taxon>
        <taxon>Pucciniomycetes</taxon>
        <taxon>Pucciniales</taxon>
        <taxon>Pucciniaceae</taxon>
        <taxon>Puccinia</taxon>
    </lineage>
</organism>
<evidence type="ECO:0000313" key="2">
    <source>
        <dbReference type="Proteomes" id="UP000037035"/>
    </source>
</evidence>
<name>A0A0L6VP15_9BASI</name>
<dbReference type="AlphaFoldDB" id="A0A0L6VP15"/>
<evidence type="ECO:0000313" key="1">
    <source>
        <dbReference type="EMBL" id="KNZ62454.1"/>
    </source>
</evidence>
<dbReference type="Proteomes" id="UP000037035">
    <property type="component" value="Unassembled WGS sequence"/>
</dbReference>
<sequence>MSTTHQRKVTDQRYSSGLLSKTLFRKWIERATLKSLKGLAMKIPEEHNHVAKAPPALNDV</sequence>
<proteinExistence type="predicted"/>
<keyword evidence="2" id="KW-1185">Reference proteome</keyword>
<accession>A0A0L6VP15</accession>
<dbReference type="EMBL" id="LAVV01002987">
    <property type="protein sequence ID" value="KNZ62454.1"/>
    <property type="molecule type" value="Genomic_DNA"/>
</dbReference>
<gene>
    <name evidence="1" type="ORF">VP01_1268g8</name>
</gene>
<reference evidence="1 2" key="1">
    <citation type="submission" date="2015-08" db="EMBL/GenBank/DDBJ databases">
        <title>Next Generation Sequencing and Analysis of the Genome of Puccinia sorghi L Schw, the Causal Agent of Maize Common Rust.</title>
        <authorList>
            <person name="Rochi L."/>
            <person name="Burguener G."/>
            <person name="Darino M."/>
            <person name="Turjanski A."/>
            <person name="Kreff E."/>
            <person name="Dieguez M.J."/>
            <person name="Sacco F."/>
        </authorList>
    </citation>
    <scope>NUCLEOTIDE SEQUENCE [LARGE SCALE GENOMIC DNA]</scope>
    <source>
        <strain evidence="1 2">RO10H11247</strain>
    </source>
</reference>
<protein>
    <submittedName>
        <fullName evidence="1">Uncharacterized protein</fullName>
    </submittedName>
</protein>
<comment type="caution">
    <text evidence="1">The sequence shown here is derived from an EMBL/GenBank/DDBJ whole genome shotgun (WGS) entry which is preliminary data.</text>
</comment>
<dbReference type="VEuPathDB" id="FungiDB:VP01_1268g8"/>